<evidence type="ECO:0000313" key="7">
    <source>
        <dbReference type="EMBL" id="CAB9524982.1"/>
    </source>
</evidence>
<dbReference type="EMBL" id="CAICTM010001611">
    <property type="protein sequence ID" value="CAB9524982.1"/>
    <property type="molecule type" value="Genomic_DNA"/>
</dbReference>
<feature type="transmembrane region" description="Helical" evidence="6">
    <location>
        <begin position="114"/>
        <end position="135"/>
    </location>
</feature>
<comment type="similarity">
    <text evidence="2 6">Belongs to the CTL (choline transporter-like) family.</text>
</comment>
<feature type="transmembrane region" description="Helical" evidence="6">
    <location>
        <begin position="494"/>
        <end position="513"/>
    </location>
</feature>
<evidence type="ECO:0000256" key="3">
    <source>
        <dbReference type="ARBA" id="ARBA00022692"/>
    </source>
</evidence>
<feature type="transmembrane region" description="Helical" evidence="6">
    <location>
        <begin position="388"/>
        <end position="407"/>
    </location>
</feature>
<feature type="transmembrane region" description="Helical" evidence="6">
    <location>
        <begin position="356"/>
        <end position="376"/>
    </location>
</feature>
<dbReference type="Pfam" id="PF04515">
    <property type="entry name" value="Choline_transpo"/>
    <property type="match status" value="1"/>
</dbReference>
<comment type="caution">
    <text evidence="7">The sequence shown here is derived from an EMBL/GenBank/DDBJ whole genome shotgun (WGS) entry which is preliminary data.</text>
</comment>
<feature type="transmembrane region" description="Helical" evidence="6">
    <location>
        <begin position="453"/>
        <end position="474"/>
    </location>
</feature>
<comment type="function">
    <text evidence="6">Choline transporter.</text>
</comment>
<keyword evidence="8" id="KW-1185">Reference proteome</keyword>
<feature type="transmembrane region" description="Helical" evidence="6">
    <location>
        <begin position="142"/>
        <end position="165"/>
    </location>
</feature>
<dbReference type="Proteomes" id="UP001153069">
    <property type="component" value="Unassembled WGS sequence"/>
</dbReference>
<evidence type="ECO:0000256" key="5">
    <source>
        <dbReference type="ARBA" id="ARBA00023136"/>
    </source>
</evidence>
<gene>
    <name evidence="7" type="ORF">SEMRO_1613_G286000.1</name>
</gene>
<evidence type="ECO:0000256" key="4">
    <source>
        <dbReference type="ARBA" id="ARBA00022989"/>
    </source>
</evidence>
<accession>A0A9N8HTM4</accession>
<protein>
    <recommendedName>
        <fullName evidence="6">Choline transporter-like protein</fullName>
    </recommendedName>
</protein>
<reference evidence="7" key="1">
    <citation type="submission" date="2020-06" db="EMBL/GenBank/DDBJ databases">
        <authorList>
            <consortium name="Plant Systems Biology data submission"/>
        </authorList>
    </citation>
    <scope>NUCLEOTIDE SEQUENCE</scope>
    <source>
        <strain evidence="7">D6</strain>
    </source>
</reference>
<organism evidence="7 8">
    <name type="scientific">Seminavis robusta</name>
    <dbReference type="NCBI Taxonomy" id="568900"/>
    <lineage>
        <taxon>Eukaryota</taxon>
        <taxon>Sar</taxon>
        <taxon>Stramenopiles</taxon>
        <taxon>Ochrophyta</taxon>
        <taxon>Bacillariophyta</taxon>
        <taxon>Bacillariophyceae</taxon>
        <taxon>Bacillariophycidae</taxon>
        <taxon>Naviculales</taxon>
        <taxon>Naviculaceae</taxon>
        <taxon>Seminavis</taxon>
    </lineage>
</organism>
<feature type="transmembrane region" description="Helical" evidence="6">
    <location>
        <begin position="413"/>
        <end position="433"/>
    </location>
</feature>
<evidence type="ECO:0000256" key="6">
    <source>
        <dbReference type="RuleBase" id="RU368066"/>
    </source>
</evidence>
<dbReference type="GO" id="GO:0022857">
    <property type="term" value="F:transmembrane transporter activity"/>
    <property type="evidence" value="ECO:0007669"/>
    <property type="project" value="UniProtKB-UniRule"/>
</dbReference>
<dbReference type="InterPro" id="IPR007603">
    <property type="entry name" value="Choline_transptr-like"/>
</dbReference>
<dbReference type="OrthoDB" id="44736at2759"/>
<feature type="transmembrane region" description="Helical" evidence="6">
    <location>
        <begin position="190"/>
        <end position="208"/>
    </location>
</feature>
<name>A0A9N8HTM4_9STRA</name>
<proteinExistence type="inferred from homology"/>
<keyword evidence="5 6" id="KW-0472">Membrane</keyword>
<dbReference type="PANTHER" id="PTHR12385:SF4">
    <property type="entry name" value="PROTEIN PNS1"/>
    <property type="match status" value="1"/>
</dbReference>
<evidence type="ECO:0000256" key="2">
    <source>
        <dbReference type="ARBA" id="ARBA00007168"/>
    </source>
</evidence>
<dbReference type="GO" id="GO:0005886">
    <property type="term" value="C:plasma membrane"/>
    <property type="evidence" value="ECO:0007669"/>
    <property type="project" value="UniProtKB-SubCell"/>
</dbReference>
<feature type="transmembrane region" description="Helical" evidence="6">
    <location>
        <begin position="317"/>
        <end position="336"/>
    </location>
</feature>
<dbReference type="AlphaFoldDB" id="A0A9N8HTM4"/>
<keyword evidence="4 6" id="KW-1133">Transmembrane helix</keyword>
<feature type="transmembrane region" description="Helical" evidence="6">
    <location>
        <begin position="293"/>
        <end position="312"/>
    </location>
</feature>
<sequence>MMMNNNKNPTKADAVVVNDDKSPHTHGPGRVVYHMDALEQDSEDIPFVKGEVQLLEYRDVNFARLFYVQLAAVLVTAVVTIFASSDSADSSTSTTSTATASAATEDDDFSGSTFLLILVVSVLAASVGVASFLTLMMNHSEWIVRVSFFAAPTLMLAFGLVLVLVDSGTSSTSTTGANDDDGTLSAGGHFLVYAVVFAAISACVYHYYQKFIPFAASTLQVASMAVRSNRGLYLLTAAMPVVLAGWFTLWSTALVGVLAMSDTTTADTTTTVSPQRTCAPGDIWCDDSDTTTAAPLSATATVGILLLLVSFYFTQHVIVNVFHTTTAGTVGAWWFTPLADPSLCNSATTDSLYRSLTYSFGSICFGSLIVAIVQTLEHMARSARRNRRGALLACLLECILHCLRRWIEYFNSWAFVYVGLYGYDFLTAGRNVISLFRNRGWSSFVADRLVFRVLSLANLAVAIVSGASACLTDVMAGPVMPPDDSGDLTPSRLVAFFSGFIIGILVSNTALFVMESAVRTVIVCFAESPTEFYECHPDLCELMRSGWAAAYPDAWASSNYESVFMAVEAKVVDDHKDNNYNNNNNSGYDSKGTTATAVQLIV</sequence>
<evidence type="ECO:0000256" key="1">
    <source>
        <dbReference type="ARBA" id="ARBA00004141"/>
    </source>
</evidence>
<dbReference type="PANTHER" id="PTHR12385">
    <property type="entry name" value="CHOLINE TRANSPORTER-LIKE (SLC FAMILY 44)"/>
    <property type="match status" value="1"/>
</dbReference>
<comment type="subcellular location">
    <subcellularLocation>
        <location evidence="6">Cell membrane</location>
        <topology evidence="6">Multi-pass membrane protein</topology>
    </subcellularLocation>
    <subcellularLocation>
        <location evidence="1">Membrane</location>
        <topology evidence="1">Multi-pass membrane protein</topology>
    </subcellularLocation>
</comment>
<keyword evidence="3 6" id="KW-0812">Transmembrane</keyword>
<evidence type="ECO:0000313" key="8">
    <source>
        <dbReference type="Proteomes" id="UP001153069"/>
    </source>
</evidence>
<feature type="transmembrane region" description="Helical" evidence="6">
    <location>
        <begin position="232"/>
        <end position="259"/>
    </location>
</feature>
<feature type="transmembrane region" description="Helical" evidence="6">
    <location>
        <begin position="65"/>
        <end position="83"/>
    </location>
</feature>